<protein>
    <submittedName>
        <fullName evidence="8">DMT family transporter</fullName>
    </submittedName>
</protein>
<dbReference type="InterPro" id="IPR000620">
    <property type="entry name" value="EamA_dom"/>
</dbReference>
<evidence type="ECO:0000256" key="6">
    <source>
        <dbReference type="SAM" id="Phobius"/>
    </source>
</evidence>
<organism evidence="8 9">
    <name type="scientific">Thermohalobaculum xanthum</name>
    <dbReference type="NCBI Taxonomy" id="2753746"/>
    <lineage>
        <taxon>Bacteria</taxon>
        <taxon>Pseudomonadati</taxon>
        <taxon>Pseudomonadota</taxon>
        <taxon>Alphaproteobacteria</taxon>
        <taxon>Rhodobacterales</taxon>
        <taxon>Paracoccaceae</taxon>
        <taxon>Thermohalobaculum</taxon>
    </lineage>
</organism>
<feature type="transmembrane region" description="Helical" evidence="6">
    <location>
        <begin position="164"/>
        <end position="182"/>
    </location>
</feature>
<feature type="transmembrane region" description="Helical" evidence="6">
    <location>
        <begin position="194"/>
        <end position="215"/>
    </location>
</feature>
<dbReference type="InterPro" id="IPR037185">
    <property type="entry name" value="EmrE-like"/>
</dbReference>
<feature type="transmembrane region" description="Helical" evidence="6">
    <location>
        <begin position="81"/>
        <end position="101"/>
    </location>
</feature>
<comment type="subcellular location">
    <subcellularLocation>
        <location evidence="1">Membrane</location>
        <topology evidence="1">Multi-pass membrane protein</topology>
    </subcellularLocation>
</comment>
<proteinExistence type="inferred from homology"/>
<dbReference type="PANTHER" id="PTHR32322:SF2">
    <property type="entry name" value="EAMA DOMAIN-CONTAINING PROTEIN"/>
    <property type="match status" value="1"/>
</dbReference>
<feature type="transmembrane region" description="Helical" evidence="6">
    <location>
        <begin position="260"/>
        <end position="279"/>
    </location>
</feature>
<keyword evidence="5 6" id="KW-0472">Membrane</keyword>
<feature type="transmembrane region" description="Helical" evidence="6">
    <location>
        <begin position="227"/>
        <end position="248"/>
    </location>
</feature>
<comment type="similarity">
    <text evidence="2">Belongs to the EamA transporter family.</text>
</comment>
<keyword evidence="9" id="KW-1185">Reference proteome</keyword>
<keyword evidence="3 6" id="KW-0812">Transmembrane</keyword>
<feature type="domain" description="EamA" evidence="7">
    <location>
        <begin position="25"/>
        <end position="151"/>
    </location>
</feature>
<comment type="caution">
    <text evidence="8">The sequence shown here is derived from an EMBL/GenBank/DDBJ whole genome shotgun (WGS) entry which is preliminary data.</text>
</comment>
<name>A0A8J7M825_9RHOB</name>
<evidence type="ECO:0000313" key="8">
    <source>
        <dbReference type="EMBL" id="MBK0399622.1"/>
    </source>
</evidence>
<dbReference type="AlphaFoldDB" id="A0A8J7M825"/>
<evidence type="ECO:0000256" key="1">
    <source>
        <dbReference type="ARBA" id="ARBA00004141"/>
    </source>
</evidence>
<feature type="transmembrane region" description="Helical" evidence="6">
    <location>
        <begin position="107"/>
        <end position="128"/>
    </location>
</feature>
<dbReference type="GO" id="GO:0016020">
    <property type="term" value="C:membrane"/>
    <property type="evidence" value="ECO:0007669"/>
    <property type="project" value="UniProtKB-SubCell"/>
</dbReference>
<feature type="domain" description="EamA" evidence="7">
    <location>
        <begin position="167"/>
        <end position="302"/>
    </location>
</feature>
<gene>
    <name evidence="8" type="ORF">H0I76_10495</name>
</gene>
<keyword evidence="4 6" id="KW-1133">Transmembrane helix</keyword>
<reference evidence="8" key="1">
    <citation type="submission" date="2020-12" db="EMBL/GenBank/DDBJ databases">
        <title>Bacterial taxonomy.</title>
        <authorList>
            <person name="Pan X."/>
        </authorList>
    </citation>
    <scope>NUCLEOTIDE SEQUENCE</scope>
    <source>
        <strain evidence="8">M0105</strain>
    </source>
</reference>
<dbReference type="PANTHER" id="PTHR32322">
    <property type="entry name" value="INNER MEMBRANE TRANSPORTER"/>
    <property type="match status" value="1"/>
</dbReference>
<accession>A0A8J7M825</accession>
<evidence type="ECO:0000259" key="7">
    <source>
        <dbReference type="Pfam" id="PF00892"/>
    </source>
</evidence>
<feature type="transmembrane region" description="Helical" evidence="6">
    <location>
        <begin position="20"/>
        <end position="39"/>
    </location>
</feature>
<evidence type="ECO:0000256" key="5">
    <source>
        <dbReference type="ARBA" id="ARBA00023136"/>
    </source>
</evidence>
<evidence type="ECO:0000256" key="2">
    <source>
        <dbReference type="ARBA" id="ARBA00007362"/>
    </source>
</evidence>
<dbReference type="SUPFAM" id="SSF103481">
    <property type="entry name" value="Multidrug resistance efflux transporter EmrE"/>
    <property type="match status" value="1"/>
</dbReference>
<feature type="transmembrane region" description="Helical" evidence="6">
    <location>
        <begin position="285"/>
        <end position="302"/>
    </location>
</feature>
<dbReference type="InterPro" id="IPR050638">
    <property type="entry name" value="AA-Vitamin_Transporters"/>
</dbReference>
<dbReference type="EMBL" id="JAEHHL010000006">
    <property type="protein sequence ID" value="MBK0399622.1"/>
    <property type="molecule type" value="Genomic_DNA"/>
</dbReference>
<sequence>MRDASPAPAGHAAAPAATDWAAHGAMLLFALMISVSFSLGQRAAPHIAPEALTFARFMLASAVIGALASRRMQAAHFASPWRYGLLGGLLGGYFVLMFVALRLTDPVSTSAVFTLIPAMSALFGWMLLRQVTTPRMALSLALAGAGAVWVIFRGGVDAILGLEIGRGEAIFFFGCMMHALYTPLVRRLNRGEPVLVFTFGTLLGGLAATGIAGASQTLSTDWTALPAVVWAAIFYLGIFTTAGTFYLLQFAALRLKSGTVMAYGYLVPSFVILLEGVFAGHWVAAPVWLGVVATVGALLMLLRD</sequence>
<evidence type="ECO:0000313" key="9">
    <source>
        <dbReference type="Proteomes" id="UP000655420"/>
    </source>
</evidence>
<dbReference type="Proteomes" id="UP000655420">
    <property type="component" value="Unassembled WGS sequence"/>
</dbReference>
<dbReference type="RefSeq" id="WP_200609821.1">
    <property type="nucleotide sequence ID" value="NZ_JAEHHL010000006.1"/>
</dbReference>
<feature type="transmembrane region" description="Helical" evidence="6">
    <location>
        <begin position="135"/>
        <end position="152"/>
    </location>
</feature>
<evidence type="ECO:0000256" key="3">
    <source>
        <dbReference type="ARBA" id="ARBA00022692"/>
    </source>
</evidence>
<dbReference type="Pfam" id="PF00892">
    <property type="entry name" value="EamA"/>
    <property type="match status" value="2"/>
</dbReference>
<evidence type="ECO:0000256" key="4">
    <source>
        <dbReference type="ARBA" id="ARBA00022989"/>
    </source>
</evidence>